<feature type="compositionally biased region" description="Low complexity" evidence="1">
    <location>
        <begin position="32"/>
        <end position="42"/>
    </location>
</feature>
<evidence type="ECO:0000313" key="2">
    <source>
        <dbReference type="EMBL" id="EMS68581.1"/>
    </source>
</evidence>
<sequence length="138" mass="15377">MTTAQAPTLPPLLAGSQSSSSKNPADHHRELAPSSLPQASSPECLATSSSRRASCVTASLHASIPLARICLCFAPLILGTMPCENDYFHYRRCENDYFHYRHRENVYFLYFAPNKNYPACTLRRQDDHTLEITAISAC</sequence>
<name>M8A951_TRIUA</name>
<proteinExistence type="predicted"/>
<evidence type="ECO:0000256" key="1">
    <source>
        <dbReference type="SAM" id="MobiDB-lite"/>
    </source>
</evidence>
<reference evidence="2" key="1">
    <citation type="journal article" date="2013" name="Nature">
        <title>Draft genome of the wheat A-genome progenitor Triticum urartu.</title>
        <authorList>
            <person name="Ling H.Q."/>
            <person name="Zhao S."/>
            <person name="Liu D."/>
            <person name="Wang J."/>
            <person name="Sun H."/>
            <person name="Zhang C."/>
            <person name="Fan H."/>
            <person name="Li D."/>
            <person name="Dong L."/>
            <person name="Tao Y."/>
            <person name="Gao C."/>
            <person name="Wu H."/>
            <person name="Li Y."/>
            <person name="Cui Y."/>
            <person name="Guo X."/>
            <person name="Zheng S."/>
            <person name="Wang B."/>
            <person name="Yu K."/>
            <person name="Liang Q."/>
            <person name="Yang W."/>
            <person name="Lou X."/>
            <person name="Chen J."/>
            <person name="Feng M."/>
            <person name="Jian J."/>
            <person name="Zhang X."/>
            <person name="Luo G."/>
            <person name="Jiang Y."/>
            <person name="Liu J."/>
            <person name="Wang Z."/>
            <person name="Sha Y."/>
            <person name="Zhang B."/>
            <person name="Wu H."/>
            <person name="Tang D."/>
            <person name="Shen Q."/>
            <person name="Xue P."/>
            <person name="Zou S."/>
            <person name="Wang X."/>
            <person name="Liu X."/>
            <person name="Wang F."/>
            <person name="Yang Y."/>
            <person name="An X."/>
            <person name="Dong Z."/>
            <person name="Zhang K."/>
            <person name="Zhang X."/>
            <person name="Luo M.C."/>
            <person name="Dvorak J."/>
            <person name="Tong Y."/>
            <person name="Wang J."/>
            <person name="Yang H."/>
            <person name="Li Z."/>
            <person name="Wang D."/>
            <person name="Zhang A."/>
            <person name="Wang J."/>
        </authorList>
    </citation>
    <scope>NUCLEOTIDE SEQUENCE</scope>
</reference>
<protein>
    <submittedName>
        <fullName evidence="2">Uncharacterized protein</fullName>
    </submittedName>
</protein>
<dbReference type="EMBL" id="KD004321">
    <property type="protein sequence ID" value="EMS68581.1"/>
    <property type="molecule type" value="Genomic_DNA"/>
</dbReference>
<accession>M8A951</accession>
<gene>
    <name evidence="2" type="ORF">TRIUR3_34872</name>
</gene>
<feature type="region of interest" description="Disordered" evidence="1">
    <location>
        <begin position="1"/>
        <end position="45"/>
    </location>
</feature>
<dbReference type="AlphaFoldDB" id="M8A951"/>
<organism evidence="2">
    <name type="scientific">Triticum urartu</name>
    <name type="common">Red wild einkorn</name>
    <name type="synonym">Crithodium urartu</name>
    <dbReference type="NCBI Taxonomy" id="4572"/>
    <lineage>
        <taxon>Eukaryota</taxon>
        <taxon>Viridiplantae</taxon>
        <taxon>Streptophyta</taxon>
        <taxon>Embryophyta</taxon>
        <taxon>Tracheophyta</taxon>
        <taxon>Spermatophyta</taxon>
        <taxon>Magnoliopsida</taxon>
        <taxon>Liliopsida</taxon>
        <taxon>Poales</taxon>
        <taxon>Poaceae</taxon>
        <taxon>BOP clade</taxon>
        <taxon>Pooideae</taxon>
        <taxon>Triticodae</taxon>
        <taxon>Triticeae</taxon>
        <taxon>Triticinae</taxon>
        <taxon>Triticum</taxon>
    </lineage>
</organism>